<reference evidence="4 5" key="1">
    <citation type="submission" date="2021-01" db="EMBL/GenBank/DDBJ databases">
        <title>Paenibacillus sp.nov. isolated from the rhizosphere soil of tomato plant.</title>
        <authorList>
            <person name="Thin K.K."/>
            <person name="Zhang X."/>
            <person name="He S."/>
        </authorList>
    </citation>
    <scope>NUCLEOTIDE SEQUENCE [LARGE SCALE GENOMIC DNA]</scope>
    <source>
        <strain evidence="4 5">DXFW5</strain>
    </source>
</reference>
<dbReference type="Proteomes" id="UP001516620">
    <property type="component" value="Unassembled WGS sequence"/>
</dbReference>
<dbReference type="CDD" id="cd05233">
    <property type="entry name" value="SDR_c"/>
    <property type="match status" value="1"/>
</dbReference>
<dbReference type="InterPro" id="IPR036291">
    <property type="entry name" value="NAD(P)-bd_dom_sf"/>
</dbReference>
<dbReference type="PANTHER" id="PTHR43669:SF3">
    <property type="entry name" value="ALCOHOL DEHYDROGENASE, PUTATIVE (AFU_ORTHOLOGUE AFUA_3G03445)-RELATED"/>
    <property type="match status" value="1"/>
</dbReference>
<dbReference type="Pfam" id="PF13561">
    <property type="entry name" value="adh_short_C2"/>
    <property type="match status" value="1"/>
</dbReference>
<dbReference type="InterPro" id="IPR002347">
    <property type="entry name" value="SDR_fam"/>
</dbReference>
<dbReference type="RefSeq" id="WP_193416105.1">
    <property type="nucleotide sequence ID" value="NZ_JADCNN020000011.1"/>
</dbReference>
<sequence length="258" mass="26094">MGKLAGKVALITGGSSGIGFSTAQLFVAEGAKVVITGRNPDNLKKAVDTLGTSNSIGVVSDAADPESAEKAVAAAVEAFGGLDIVFANAGISGSTPLGSTDPSLFKRILDINVAGVFFTVQAASPHLREGGSVILNGSVLAKAGSPGYAAYAASKGAVTSMARVLVSELAPRGIRVNTVVPGATKTPIWGDTAASTFNQLEDYLKRSIPLNRMGEPIELANTMLFLASDDASFVNGAEISVDGGSGSSPMGTPLHTQR</sequence>
<name>A0ABS2H5D5_9BACL</name>
<keyword evidence="5" id="KW-1185">Reference proteome</keyword>
<dbReference type="SUPFAM" id="SSF51735">
    <property type="entry name" value="NAD(P)-binding Rossmann-fold domains"/>
    <property type="match status" value="1"/>
</dbReference>
<comment type="similarity">
    <text evidence="1">Belongs to the short-chain dehydrogenases/reductases (SDR) family.</text>
</comment>
<dbReference type="NCBIfam" id="NF005559">
    <property type="entry name" value="PRK07231.1"/>
    <property type="match status" value="1"/>
</dbReference>
<evidence type="ECO:0000313" key="5">
    <source>
        <dbReference type="Proteomes" id="UP001516620"/>
    </source>
</evidence>
<feature type="domain" description="Ketoreductase" evidence="3">
    <location>
        <begin position="7"/>
        <end position="183"/>
    </location>
</feature>
<protein>
    <submittedName>
        <fullName evidence="4">Glucose 1-dehydrogenase</fullName>
        <ecNumber evidence="4">1.1.1.47</ecNumber>
    </submittedName>
</protein>
<dbReference type="SMART" id="SM00822">
    <property type="entry name" value="PKS_KR"/>
    <property type="match status" value="1"/>
</dbReference>
<evidence type="ECO:0000256" key="2">
    <source>
        <dbReference type="ARBA" id="ARBA00023002"/>
    </source>
</evidence>
<accession>A0ABS2H5D5</accession>
<keyword evidence="2 4" id="KW-0560">Oxidoreductase</keyword>
<organism evidence="4 5">
    <name type="scientific">Paenibacillus rhizolycopersici</name>
    <dbReference type="NCBI Taxonomy" id="2780073"/>
    <lineage>
        <taxon>Bacteria</taxon>
        <taxon>Bacillati</taxon>
        <taxon>Bacillota</taxon>
        <taxon>Bacilli</taxon>
        <taxon>Bacillales</taxon>
        <taxon>Paenibacillaceae</taxon>
        <taxon>Paenibacillus</taxon>
    </lineage>
</organism>
<dbReference type="EC" id="1.1.1.47" evidence="4"/>
<dbReference type="InterPro" id="IPR057326">
    <property type="entry name" value="KR_dom"/>
</dbReference>
<evidence type="ECO:0000256" key="1">
    <source>
        <dbReference type="ARBA" id="ARBA00006484"/>
    </source>
</evidence>
<proteinExistence type="inferred from homology"/>
<dbReference type="GO" id="GO:0047936">
    <property type="term" value="F:glucose 1-dehydrogenase [NAD(P)+] activity"/>
    <property type="evidence" value="ECO:0007669"/>
    <property type="project" value="UniProtKB-EC"/>
</dbReference>
<dbReference type="PRINTS" id="PR00081">
    <property type="entry name" value="GDHRDH"/>
</dbReference>
<gene>
    <name evidence="4" type="ORF">IM700_013565</name>
</gene>
<evidence type="ECO:0000313" key="4">
    <source>
        <dbReference type="EMBL" id="MBM6996677.1"/>
    </source>
</evidence>
<dbReference type="PRINTS" id="PR00080">
    <property type="entry name" value="SDRFAMILY"/>
</dbReference>
<dbReference type="PANTHER" id="PTHR43669">
    <property type="entry name" value="5-KETO-D-GLUCONATE 5-REDUCTASE"/>
    <property type="match status" value="1"/>
</dbReference>
<comment type="caution">
    <text evidence="4">The sequence shown here is derived from an EMBL/GenBank/DDBJ whole genome shotgun (WGS) entry which is preliminary data.</text>
</comment>
<dbReference type="Gene3D" id="3.40.50.720">
    <property type="entry name" value="NAD(P)-binding Rossmann-like Domain"/>
    <property type="match status" value="1"/>
</dbReference>
<evidence type="ECO:0000259" key="3">
    <source>
        <dbReference type="SMART" id="SM00822"/>
    </source>
</evidence>
<dbReference type="EMBL" id="JADCNN020000011">
    <property type="protein sequence ID" value="MBM6996677.1"/>
    <property type="molecule type" value="Genomic_DNA"/>
</dbReference>